<dbReference type="Proteomes" id="UP000326396">
    <property type="component" value="Linkage Group LG3"/>
</dbReference>
<protein>
    <submittedName>
        <fullName evidence="1">Uncharacterized protein</fullName>
    </submittedName>
</protein>
<evidence type="ECO:0000313" key="1">
    <source>
        <dbReference type="EMBL" id="KAD4385600.1"/>
    </source>
</evidence>
<reference evidence="1 2" key="1">
    <citation type="submission" date="2019-05" db="EMBL/GenBank/DDBJ databases">
        <title>Mikania micrantha, genome provides insights into the molecular mechanism of rapid growth.</title>
        <authorList>
            <person name="Liu B."/>
        </authorList>
    </citation>
    <scope>NUCLEOTIDE SEQUENCE [LARGE SCALE GENOMIC DNA]</scope>
    <source>
        <strain evidence="1">NLD-2019</strain>
        <tissue evidence="1">Leaf</tissue>
    </source>
</reference>
<organism evidence="1 2">
    <name type="scientific">Mikania micrantha</name>
    <name type="common">bitter vine</name>
    <dbReference type="NCBI Taxonomy" id="192012"/>
    <lineage>
        <taxon>Eukaryota</taxon>
        <taxon>Viridiplantae</taxon>
        <taxon>Streptophyta</taxon>
        <taxon>Embryophyta</taxon>
        <taxon>Tracheophyta</taxon>
        <taxon>Spermatophyta</taxon>
        <taxon>Magnoliopsida</taxon>
        <taxon>eudicotyledons</taxon>
        <taxon>Gunneridae</taxon>
        <taxon>Pentapetalae</taxon>
        <taxon>asterids</taxon>
        <taxon>campanulids</taxon>
        <taxon>Asterales</taxon>
        <taxon>Asteraceae</taxon>
        <taxon>Asteroideae</taxon>
        <taxon>Heliantheae alliance</taxon>
        <taxon>Eupatorieae</taxon>
        <taxon>Mikania</taxon>
    </lineage>
</organism>
<accession>A0A5N6N794</accession>
<proteinExistence type="predicted"/>
<name>A0A5N6N794_9ASTR</name>
<comment type="caution">
    <text evidence="1">The sequence shown here is derived from an EMBL/GenBank/DDBJ whole genome shotgun (WGS) entry which is preliminary data.</text>
</comment>
<evidence type="ECO:0000313" key="2">
    <source>
        <dbReference type="Proteomes" id="UP000326396"/>
    </source>
</evidence>
<sequence>MIWTQKERKSGVYVNKHHETIVKGCCHKSWMTSQGPPESEMSWSPEKGKLSLLFFFVSVLIAQTHTQFVWVTTEQRRGVEELRSWLKEEAAPVFLSRVAEEQPERRRVGASEERGGCAMCVETCRRRGVLLLIRIRRTHNVLVCVTARTYGVM</sequence>
<keyword evidence="2" id="KW-1185">Reference proteome</keyword>
<gene>
    <name evidence="1" type="ORF">E3N88_25769</name>
</gene>
<dbReference type="AlphaFoldDB" id="A0A5N6N794"/>
<dbReference type="EMBL" id="SZYD01000013">
    <property type="protein sequence ID" value="KAD4385600.1"/>
    <property type="molecule type" value="Genomic_DNA"/>
</dbReference>